<keyword evidence="1" id="KW-1185">Reference proteome</keyword>
<reference evidence="2" key="2">
    <citation type="submission" date="2025-08" db="UniProtKB">
        <authorList>
            <consortium name="RefSeq"/>
        </authorList>
    </citation>
    <scope>IDENTIFICATION</scope>
</reference>
<organism evidence="1 2">
    <name type="scientific">Nicotiana tabacum</name>
    <name type="common">Common tobacco</name>
    <dbReference type="NCBI Taxonomy" id="4097"/>
    <lineage>
        <taxon>Eukaryota</taxon>
        <taxon>Viridiplantae</taxon>
        <taxon>Streptophyta</taxon>
        <taxon>Embryophyta</taxon>
        <taxon>Tracheophyta</taxon>
        <taxon>Spermatophyta</taxon>
        <taxon>Magnoliopsida</taxon>
        <taxon>eudicotyledons</taxon>
        <taxon>Gunneridae</taxon>
        <taxon>Pentapetalae</taxon>
        <taxon>asterids</taxon>
        <taxon>lamiids</taxon>
        <taxon>Solanales</taxon>
        <taxon>Solanaceae</taxon>
        <taxon>Nicotianoideae</taxon>
        <taxon>Nicotianeae</taxon>
        <taxon>Nicotiana</taxon>
    </lineage>
</organism>
<name>A0A1S4B908_TOBAC</name>
<evidence type="ECO:0000313" key="2">
    <source>
        <dbReference type="RefSeq" id="XP_016485278.1"/>
    </source>
</evidence>
<dbReference type="OrthoDB" id="605328at2759"/>
<dbReference type="Pfam" id="PF08268">
    <property type="entry name" value="FBA_3"/>
    <property type="match status" value="1"/>
</dbReference>
<dbReference type="InterPro" id="IPR017451">
    <property type="entry name" value="F-box-assoc_interact_dom"/>
</dbReference>
<dbReference type="InterPro" id="IPR013187">
    <property type="entry name" value="F-box-assoc_dom_typ3"/>
</dbReference>
<dbReference type="SUPFAM" id="SSF81383">
    <property type="entry name" value="F-box domain"/>
    <property type="match status" value="1"/>
</dbReference>
<accession>A0A1S4B908</accession>
<dbReference type="InterPro" id="IPR055290">
    <property type="entry name" value="At3g26010-like"/>
</dbReference>
<dbReference type="InterPro" id="IPR001810">
    <property type="entry name" value="F-box_dom"/>
</dbReference>
<dbReference type="PANTHER" id="PTHR35546:SF112">
    <property type="entry name" value="F-BOX PROTEIN"/>
    <property type="match status" value="1"/>
</dbReference>
<dbReference type="InterPro" id="IPR036047">
    <property type="entry name" value="F-box-like_dom_sf"/>
</dbReference>
<dbReference type="OMA" id="SHISGWI"/>
<proteinExistence type="predicted"/>
<protein>
    <submittedName>
        <fullName evidence="2">F-box protein At5g07610-like</fullName>
    </submittedName>
</protein>
<dbReference type="PaxDb" id="4097-A0A1S4B908"/>
<dbReference type="STRING" id="4097.A0A1S4B908"/>
<dbReference type="AlphaFoldDB" id="A0A1S4B908"/>
<dbReference type="RefSeq" id="XP_016485278.1">
    <property type="nucleotide sequence ID" value="XM_016629792.1"/>
</dbReference>
<reference evidence="1" key="1">
    <citation type="journal article" date="2014" name="Nat. Commun.">
        <title>The tobacco genome sequence and its comparison with those of tomato and potato.</title>
        <authorList>
            <person name="Sierro N."/>
            <person name="Battey J.N."/>
            <person name="Ouadi S."/>
            <person name="Bakaher N."/>
            <person name="Bovet L."/>
            <person name="Willig A."/>
            <person name="Goepfert S."/>
            <person name="Peitsch M.C."/>
            <person name="Ivanov N.V."/>
        </authorList>
    </citation>
    <scope>NUCLEOTIDE SEQUENCE [LARGE SCALE GENOMIC DNA]</scope>
</reference>
<sequence>MIKPSRLSSFSANVVFSNEELLIEILLRLPVKSLVRCKCVSKKWSCIITCPEFTRLRVPCLNPARGLFLHCSSFLINPFHQFVSLSLENPIQAPFQKLSFVDDPSGIRILQSCNGLLLCCSFRAHGPNKNYYIYNPTTQQFITLPKPGGKRQISKVILGMKLALDPWKSTHYKVVCTRRSDKAPEHYQIEIYSSETKKWRVSGPPFPARYDIGFQYTGVYWNGAIYWECGDNSLRFNVEHEKLEKFPMPCIGRSWDDEEMRVAYYGESYGYLHLVQVHSRQKLTFYNIYEMKNDGTEWFLKYEVNVEDVVAAFPHMIRHYLEPTDWHYLAMAVLCVVRGEKEEDDFMVLHIPRMVIRYNLRGHTFYKLCEFGNSTNDDDQFEEVDEEYEVPITLISLEFGWFSAFQYIESLFCL</sequence>
<dbReference type="PANTHER" id="PTHR35546">
    <property type="entry name" value="F-BOX PROTEIN INTERACTION DOMAIN PROTEIN-RELATED"/>
    <property type="match status" value="1"/>
</dbReference>
<dbReference type="Gene3D" id="1.20.1280.50">
    <property type="match status" value="1"/>
</dbReference>
<dbReference type="Pfam" id="PF00646">
    <property type="entry name" value="F-box"/>
    <property type="match status" value="1"/>
</dbReference>
<dbReference type="GeneID" id="107805722"/>
<dbReference type="NCBIfam" id="TIGR01640">
    <property type="entry name" value="F_box_assoc_1"/>
    <property type="match status" value="1"/>
</dbReference>
<gene>
    <name evidence="2" type="primary">LOC107805722</name>
</gene>
<dbReference type="Proteomes" id="UP000790787">
    <property type="component" value="Chromosome 16"/>
</dbReference>
<dbReference type="KEGG" id="nta:107805722"/>
<evidence type="ECO:0000313" key="1">
    <source>
        <dbReference type="Proteomes" id="UP000790787"/>
    </source>
</evidence>